<evidence type="ECO:0000313" key="2">
    <source>
        <dbReference type="Proteomes" id="UP000236345"/>
    </source>
</evidence>
<organism evidence="1 2">
    <name type="scientific">Mixta theicola</name>
    <dbReference type="NCBI Taxonomy" id="1458355"/>
    <lineage>
        <taxon>Bacteria</taxon>
        <taxon>Pseudomonadati</taxon>
        <taxon>Pseudomonadota</taxon>
        <taxon>Gammaproteobacteria</taxon>
        <taxon>Enterobacterales</taxon>
        <taxon>Erwiniaceae</taxon>
        <taxon>Mixta</taxon>
    </lineage>
</organism>
<gene>
    <name evidence="1" type="ORF">COO59_08455</name>
</gene>
<name>A0A2K1QAE7_9GAMM</name>
<accession>A0A2K1QAE7</accession>
<keyword evidence="2" id="KW-1185">Reference proteome</keyword>
<dbReference type="Proteomes" id="UP000236345">
    <property type="component" value="Unassembled WGS sequence"/>
</dbReference>
<sequence length="72" mass="8456">MLFPLAAYFAVRVRLMTMCRRGLPFGLVTRFCQSVFIAQKRKKSRAQVGFKRDTQRKTRTGEPGGRMRWFLV</sequence>
<reference evidence="2" key="1">
    <citation type="submission" date="2017-09" db="EMBL/GenBank/DDBJ databases">
        <authorList>
            <person name="Palmer M."/>
            <person name="Steenkamp E.T."/>
            <person name="Coetzee M.P."/>
            <person name="Avontuur J.R."/>
            <person name="Van Zyl E."/>
            <person name="Chan W.-Y."/>
            <person name="Blom J."/>
            <person name="Venter S.N."/>
        </authorList>
    </citation>
    <scope>NUCLEOTIDE SEQUENCE [LARGE SCALE GENOMIC DNA]</scope>
    <source>
        <strain evidence="2">QC88-366</strain>
    </source>
</reference>
<dbReference type="EMBL" id="NWUO01000005">
    <property type="protein sequence ID" value="PNS12008.1"/>
    <property type="molecule type" value="Genomic_DNA"/>
</dbReference>
<protein>
    <submittedName>
        <fullName evidence="1">Uncharacterized protein</fullName>
    </submittedName>
</protein>
<proteinExistence type="predicted"/>
<comment type="caution">
    <text evidence="1">The sequence shown here is derived from an EMBL/GenBank/DDBJ whole genome shotgun (WGS) entry which is preliminary data.</text>
</comment>
<dbReference type="AlphaFoldDB" id="A0A2K1QAE7"/>
<evidence type="ECO:0000313" key="1">
    <source>
        <dbReference type="EMBL" id="PNS12008.1"/>
    </source>
</evidence>